<comment type="caution">
    <text evidence="2">The sequence shown here is derived from an EMBL/GenBank/DDBJ whole genome shotgun (WGS) entry which is preliminary data.</text>
</comment>
<sequence length="66" mass="7720">CFALDSCFPETPIFPLSIFHTPLHHGTMFFYFSPSSFCLMSFFHRFTWLPSPRLTRVLFPASSEIK</sequence>
<reference evidence="2" key="1">
    <citation type="journal article" date="2023" name="IScience">
        <title>Live-bearing cockroach genome reveals convergent evolutionary mechanisms linked to viviparity in insects and beyond.</title>
        <authorList>
            <person name="Fouks B."/>
            <person name="Harrison M.C."/>
            <person name="Mikhailova A.A."/>
            <person name="Marchal E."/>
            <person name="English S."/>
            <person name="Carruthers M."/>
            <person name="Jennings E.C."/>
            <person name="Chiamaka E.L."/>
            <person name="Frigard R.A."/>
            <person name="Pippel M."/>
            <person name="Attardo G.M."/>
            <person name="Benoit J.B."/>
            <person name="Bornberg-Bauer E."/>
            <person name="Tobe S.S."/>
        </authorList>
    </citation>
    <scope>NUCLEOTIDE SEQUENCE</scope>
    <source>
        <strain evidence="2">Stay&amp;Tobe</strain>
    </source>
</reference>
<keyword evidence="3" id="KW-1185">Reference proteome</keyword>
<dbReference type="AlphaFoldDB" id="A0AAD7Z4T9"/>
<feature type="non-terminal residue" evidence="2">
    <location>
        <position position="66"/>
    </location>
</feature>
<keyword evidence="1" id="KW-0472">Membrane</keyword>
<protein>
    <submittedName>
        <fullName evidence="2">Uncharacterized protein</fullName>
    </submittedName>
</protein>
<evidence type="ECO:0000256" key="1">
    <source>
        <dbReference type="SAM" id="Phobius"/>
    </source>
</evidence>
<feature type="transmembrane region" description="Helical" evidence="1">
    <location>
        <begin position="28"/>
        <end position="46"/>
    </location>
</feature>
<evidence type="ECO:0000313" key="2">
    <source>
        <dbReference type="EMBL" id="KAJ9573909.1"/>
    </source>
</evidence>
<organism evidence="2 3">
    <name type="scientific">Diploptera punctata</name>
    <name type="common">Pacific beetle cockroach</name>
    <dbReference type="NCBI Taxonomy" id="6984"/>
    <lineage>
        <taxon>Eukaryota</taxon>
        <taxon>Metazoa</taxon>
        <taxon>Ecdysozoa</taxon>
        <taxon>Arthropoda</taxon>
        <taxon>Hexapoda</taxon>
        <taxon>Insecta</taxon>
        <taxon>Pterygota</taxon>
        <taxon>Neoptera</taxon>
        <taxon>Polyneoptera</taxon>
        <taxon>Dictyoptera</taxon>
        <taxon>Blattodea</taxon>
        <taxon>Blaberoidea</taxon>
        <taxon>Blaberidae</taxon>
        <taxon>Diplopterinae</taxon>
        <taxon>Diploptera</taxon>
    </lineage>
</organism>
<dbReference type="EMBL" id="JASPKZ010010672">
    <property type="protein sequence ID" value="KAJ9573909.1"/>
    <property type="molecule type" value="Genomic_DNA"/>
</dbReference>
<keyword evidence="1" id="KW-0812">Transmembrane</keyword>
<feature type="non-terminal residue" evidence="2">
    <location>
        <position position="1"/>
    </location>
</feature>
<reference evidence="2" key="2">
    <citation type="submission" date="2023-05" db="EMBL/GenBank/DDBJ databases">
        <authorList>
            <person name="Fouks B."/>
        </authorList>
    </citation>
    <scope>NUCLEOTIDE SEQUENCE</scope>
    <source>
        <strain evidence="2">Stay&amp;Tobe</strain>
        <tissue evidence="2">Testes</tissue>
    </source>
</reference>
<proteinExistence type="predicted"/>
<evidence type="ECO:0000313" key="3">
    <source>
        <dbReference type="Proteomes" id="UP001233999"/>
    </source>
</evidence>
<name>A0AAD7Z4T9_DIPPU</name>
<gene>
    <name evidence="2" type="ORF">L9F63_008708</name>
</gene>
<keyword evidence="1" id="KW-1133">Transmembrane helix</keyword>
<accession>A0AAD7Z4T9</accession>
<dbReference type="Proteomes" id="UP001233999">
    <property type="component" value="Unassembled WGS sequence"/>
</dbReference>